<dbReference type="OrthoDB" id="2744543at2759"/>
<accession>A0A6P8HPE3</accession>
<proteinExistence type="predicted"/>
<evidence type="ECO:0000313" key="2">
    <source>
        <dbReference type="Proteomes" id="UP000515163"/>
    </source>
</evidence>
<dbReference type="Gene3D" id="3.40.630.30">
    <property type="match status" value="1"/>
</dbReference>
<dbReference type="AlphaFoldDB" id="A0A6P8HPE3"/>
<dbReference type="CDD" id="cd04301">
    <property type="entry name" value="NAT_SF"/>
    <property type="match status" value="1"/>
</dbReference>
<dbReference type="InParanoid" id="A0A6P8HPE3"/>
<dbReference type="InterPro" id="IPR016181">
    <property type="entry name" value="Acyl_CoA_acyltransferase"/>
</dbReference>
<dbReference type="PROSITE" id="PS51186">
    <property type="entry name" value="GNAT"/>
    <property type="match status" value="1"/>
</dbReference>
<name>A0A6P8HPE3_ACTTE</name>
<dbReference type="RefSeq" id="XP_031556928.1">
    <property type="nucleotide sequence ID" value="XM_031701068.1"/>
</dbReference>
<reference evidence="3" key="1">
    <citation type="submission" date="2025-08" db="UniProtKB">
        <authorList>
            <consortium name="RefSeq"/>
        </authorList>
    </citation>
    <scope>IDENTIFICATION</scope>
    <source>
        <tissue evidence="3">Tentacle</tissue>
    </source>
</reference>
<dbReference type="Pfam" id="PF13673">
    <property type="entry name" value="Acetyltransf_10"/>
    <property type="match status" value="1"/>
</dbReference>
<organism evidence="2 3">
    <name type="scientific">Actinia tenebrosa</name>
    <name type="common">Australian red waratah sea anemone</name>
    <dbReference type="NCBI Taxonomy" id="6105"/>
    <lineage>
        <taxon>Eukaryota</taxon>
        <taxon>Metazoa</taxon>
        <taxon>Cnidaria</taxon>
        <taxon>Anthozoa</taxon>
        <taxon>Hexacorallia</taxon>
        <taxon>Actiniaria</taxon>
        <taxon>Actiniidae</taxon>
        <taxon>Actinia</taxon>
    </lineage>
</organism>
<feature type="domain" description="N-acetyltransferase" evidence="1">
    <location>
        <begin position="11"/>
        <end position="166"/>
    </location>
</feature>
<dbReference type="InterPro" id="IPR000182">
    <property type="entry name" value="GNAT_dom"/>
</dbReference>
<evidence type="ECO:0000259" key="1">
    <source>
        <dbReference type="PROSITE" id="PS51186"/>
    </source>
</evidence>
<evidence type="ECO:0000313" key="3">
    <source>
        <dbReference type="RefSeq" id="XP_031556928.1"/>
    </source>
</evidence>
<dbReference type="Proteomes" id="UP000515163">
    <property type="component" value="Unplaced"/>
</dbReference>
<protein>
    <submittedName>
        <fullName evidence="3">Uncharacterized protein LOC116293615</fullName>
    </submittedName>
</protein>
<keyword evidence="2" id="KW-1185">Reference proteome</keyword>
<dbReference type="GO" id="GO:0016747">
    <property type="term" value="F:acyltransferase activity, transferring groups other than amino-acyl groups"/>
    <property type="evidence" value="ECO:0007669"/>
    <property type="project" value="InterPro"/>
</dbReference>
<dbReference type="GeneID" id="116293615"/>
<sequence>MSTSASGWMEPVLLAFEVENNVKNRRIFRTVSREICGESMEPSEGGIVLFGTIQHNSLKDGVVSVASGKNANSNVFDPNDRSFYHWLDFLFVNKDFQQNGYGSIMVQHLEQKLRAKLKRPIRLKSAEKAKGFFQKLGYEPIGEPIRNVDPGCHLFRCLQLMEKFNNEFIRKV</sequence>
<gene>
    <name evidence="3" type="primary">LOC116293615</name>
</gene>
<dbReference type="SUPFAM" id="SSF55729">
    <property type="entry name" value="Acyl-CoA N-acyltransferases (Nat)"/>
    <property type="match status" value="1"/>
</dbReference>
<dbReference type="KEGG" id="aten:116293615"/>